<accession>A0A523THN4</accession>
<evidence type="ECO:0000256" key="5">
    <source>
        <dbReference type="ARBA" id="ARBA00023014"/>
    </source>
</evidence>
<dbReference type="PROSITE" id="PS00198">
    <property type="entry name" value="4FE4S_FER_1"/>
    <property type="match status" value="1"/>
</dbReference>
<dbReference type="GO" id="GO:0016491">
    <property type="term" value="F:oxidoreductase activity"/>
    <property type="evidence" value="ECO:0007669"/>
    <property type="project" value="UniProtKB-KW"/>
</dbReference>
<dbReference type="InterPro" id="IPR051460">
    <property type="entry name" value="HdrC_iron-sulfur_subunit"/>
</dbReference>
<dbReference type="Pfam" id="PF02754">
    <property type="entry name" value="CCG"/>
    <property type="match status" value="2"/>
</dbReference>
<protein>
    <submittedName>
        <fullName evidence="7">(Fe-S)-binding protein</fullName>
    </submittedName>
</protein>
<evidence type="ECO:0000259" key="6">
    <source>
        <dbReference type="PROSITE" id="PS51379"/>
    </source>
</evidence>
<dbReference type="AlphaFoldDB" id="A0A523THN4"/>
<reference evidence="7 8" key="1">
    <citation type="submission" date="2019-03" db="EMBL/GenBank/DDBJ databases">
        <title>Metabolic potential of uncultured bacteria and archaea associated with petroleum seepage in deep-sea sediments.</title>
        <authorList>
            <person name="Dong X."/>
            <person name="Hubert C."/>
        </authorList>
    </citation>
    <scope>NUCLEOTIDE SEQUENCE [LARGE SCALE GENOMIC DNA]</scope>
    <source>
        <strain evidence="7">E44_bin3</strain>
    </source>
</reference>
<dbReference type="InterPro" id="IPR017896">
    <property type="entry name" value="4Fe4S_Fe-S-bd"/>
</dbReference>
<dbReference type="Gene3D" id="1.10.1060.10">
    <property type="entry name" value="Alpha-helical ferredoxin"/>
    <property type="match status" value="1"/>
</dbReference>
<keyword evidence="2" id="KW-0479">Metal-binding</keyword>
<dbReference type="PROSITE" id="PS51379">
    <property type="entry name" value="4FE4S_FER_2"/>
    <property type="match status" value="1"/>
</dbReference>
<dbReference type="EMBL" id="SOJT01000062">
    <property type="protein sequence ID" value="TET29834.1"/>
    <property type="molecule type" value="Genomic_DNA"/>
</dbReference>
<sequence>MRLKDLTEEVYKCIRCGWCREKICPIREELGFESTYARGIVLTARGLLEKQLNYSSALANRMYLCLECANCMEHCPLDVDVVGIMNAMRQDLVKAGLAPEVFRQVDRHVESTKNPLGIERNEMVKWSEDLGLARKGEVLFFVGCYPSYKFPKTARATVRILRQAGIDVAYLAEEEWCCGTAQYMDGSAALAQRLMVHNLEKIEDSGAEKVVTTCAGCYTSLKHEYPKRIGELSFQVLHITELLEDLINEGKIDFKNEIKKRVTYHDPCHLGRHSGLYDEPRKILNHIPGLELVEMSRNRENTRCCGGEIVLNTVFPELGKRLPEIRVDEAANLGVKDLITSCPLCVSNLRIPARKRRIKLYDLPLLVAESMGVSGK</sequence>
<evidence type="ECO:0000256" key="1">
    <source>
        <dbReference type="ARBA" id="ARBA00022485"/>
    </source>
</evidence>
<keyword evidence="1" id="KW-0004">4Fe-4S</keyword>
<proteinExistence type="predicted"/>
<evidence type="ECO:0000256" key="2">
    <source>
        <dbReference type="ARBA" id="ARBA00022723"/>
    </source>
</evidence>
<organism evidence="7 8">
    <name type="scientific">Aerophobetes bacterium</name>
    <dbReference type="NCBI Taxonomy" id="2030807"/>
    <lineage>
        <taxon>Bacteria</taxon>
        <taxon>Candidatus Aerophobota</taxon>
    </lineage>
</organism>
<dbReference type="GO" id="GO:0051539">
    <property type="term" value="F:4 iron, 4 sulfur cluster binding"/>
    <property type="evidence" value="ECO:0007669"/>
    <property type="project" value="UniProtKB-KW"/>
</dbReference>
<dbReference type="InterPro" id="IPR009051">
    <property type="entry name" value="Helical_ferredxn"/>
</dbReference>
<dbReference type="Pfam" id="PF13183">
    <property type="entry name" value="Fer4_8"/>
    <property type="match status" value="1"/>
</dbReference>
<gene>
    <name evidence="7" type="ORF">E3J68_01345</name>
</gene>
<name>A0A523THN4_UNCAE</name>
<keyword evidence="5" id="KW-0411">Iron-sulfur</keyword>
<dbReference type="InterPro" id="IPR004017">
    <property type="entry name" value="Cys_rich_dom"/>
</dbReference>
<evidence type="ECO:0000313" key="7">
    <source>
        <dbReference type="EMBL" id="TET29834.1"/>
    </source>
</evidence>
<evidence type="ECO:0000313" key="8">
    <source>
        <dbReference type="Proteomes" id="UP000316517"/>
    </source>
</evidence>
<dbReference type="PANTHER" id="PTHR43255:SF1">
    <property type="entry name" value="IRON-SULFUR-BINDING OXIDOREDUCTASE FADF-RELATED"/>
    <property type="match status" value="1"/>
</dbReference>
<feature type="domain" description="4Fe-4S ferredoxin-type" evidence="6">
    <location>
        <begin position="1"/>
        <end position="35"/>
    </location>
</feature>
<dbReference type="Proteomes" id="UP000316517">
    <property type="component" value="Unassembled WGS sequence"/>
</dbReference>
<dbReference type="InterPro" id="IPR017900">
    <property type="entry name" value="4Fe4S_Fe_S_CS"/>
</dbReference>
<dbReference type="GO" id="GO:0005886">
    <property type="term" value="C:plasma membrane"/>
    <property type="evidence" value="ECO:0007669"/>
    <property type="project" value="TreeGrafter"/>
</dbReference>
<dbReference type="PANTHER" id="PTHR43255">
    <property type="entry name" value="IRON-SULFUR-BINDING OXIDOREDUCTASE FADF-RELATED-RELATED"/>
    <property type="match status" value="1"/>
</dbReference>
<dbReference type="GO" id="GO:0046872">
    <property type="term" value="F:metal ion binding"/>
    <property type="evidence" value="ECO:0007669"/>
    <property type="project" value="UniProtKB-KW"/>
</dbReference>
<comment type="caution">
    <text evidence="7">The sequence shown here is derived from an EMBL/GenBank/DDBJ whole genome shotgun (WGS) entry which is preliminary data.</text>
</comment>
<evidence type="ECO:0000256" key="4">
    <source>
        <dbReference type="ARBA" id="ARBA00023004"/>
    </source>
</evidence>
<keyword evidence="3" id="KW-0560">Oxidoreductase</keyword>
<dbReference type="SUPFAM" id="SSF46548">
    <property type="entry name" value="alpha-helical ferredoxin"/>
    <property type="match status" value="1"/>
</dbReference>
<keyword evidence="4" id="KW-0408">Iron</keyword>
<evidence type="ECO:0000256" key="3">
    <source>
        <dbReference type="ARBA" id="ARBA00023002"/>
    </source>
</evidence>